<evidence type="ECO:0000313" key="5">
    <source>
        <dbReference type="Proteomes" id="UP000054845"/>
    </source>
</evidence>
<evidence type="ECO:0000256" key="1">
    <source>
        <dbReference type="ARBA" id="ARBA00008998"/>
    </source>
</evidence>
<protein>
    <submittedName>
        <fullName evidence="4">Predicted coiled-coil protein</fullName>
    </submittedName>
</protein>
<accession>A0A0P1BHC5</accession>
<organism evidence="4 5">
    <name type="scientific">Ceraceosorus bombacis</name>
    <dbReference type="NCBI Taxonomy" id="401625"/>
    <lineage>
        <taxon>Eukaryota</taxon>
        <taxon>Fungi</taxon>
        <taxon>Dikarya</taxon>
        <taxon>Basidiomycota</taxon>
        <taxon>Ustilaginomycotina</taxon>
        <taxon>Exobasidiomycetes</taxon>
        <taxon>Ceraceosorales</taxon>
        <taxon>Ceraceosoraceae</taxon>
        <taxon>Ceraceosorus</taxon>
    </lineage>
</organism>
<keyword evidence="5" id="KW-1185">Reference proteome</keyword>
<evidence type="ECO:0000259" key="3">
    <source>
        <dbReference type="Pfam" id="PF05670"/>
    </source>
</evidence>
<feature type="compositionally biased region" description="Basic and acidic residues" evidence="2">
    <location>
        <begin position="198"/>
        <end position="230"/>
    </location>
</feature>
<dbReference type="InterPro" id="IPR008532">
    <property type="entry name" value="NFACT_RNA-bd"/>
</dbReference>
<dbReference type="InterPro" id="IPR039730">
    <property type="entry name" value="Jlp2/Ccd25"/>
</dbReference>
<reference evidence="4 5" key="1">
    <citation type="submission" date="2014-09" db="EMBL/GenBank/DDBJ databases">
        <authorList>
            <person name="Magalhaes I.L.F."/>
            <person name="Oliveira U."/>
            <person name="Santos F.R."/>
            <person name="Vidigal T.H.D.A."/>
            <person name="Brescovit A.D."/>
            <person name="Santos A.J."/>
        </authorList>
    </citation>
    <scope>NUCLEOTIDE SEQUENCE [LARGE SCALE GENOMIC DNA]</scope>
</reference>
<comment type="similarity">
    <text evidence="1">Belongs to the CCDC25 family.</text>
</comment>
<feature type="domain" description="NFACT RNA-binding" evidence="3">
    <location>
        <begin position="1"/>
        <end position="112"/>
    </location>
</feature>
<name>A0A0P1BHC5_9BASI</name>
<dbReference type="EMBL" id="CCYA01000264">
    <property type="protein sequence ID" value="CEH15572.1"/>
    <property type="molecule type" value="Genomic_DNA"/>
</dbReference>
<dbReference type="STRING" id="401625.A0A0P1BHC5"/>
<feature type="compositionally biased region" description="Polar residues" evidence="2">
    <location>
        <begin position="183"/>
        <end position="193"/>
    </location>
</feature>
<dbReference type="Pfam" id="PF05670">
    <property type="entry name" value="NFACT-R_1"/>
    <property type="match status" value="1"/>
</dbReference>
<feature type="compositionally biased region" description="Basic and acidic residues" evidence="2">
    <location>
        <begin position="139"/>
        <end position="181"/>
    </location>
</feature>
<dbReference type="PANTHER" id="PTHR13049:SF2">
    <property type="entry name" value="COILED-COIL DOMAIN-CONTAINING PROTEIN 25"/>
    <property type="match status" value="1"/>
</dbReference>
<dbReference type="Proteomes" id="UP000054845">
    <property type="component" value="Unassembled WGS sequence"/>
</dbReference>
<evidence type="ECO:0000313" key="4">
    <source>
        <dbReference type="EMBL" id="CEH15572.1"/>
    </source>
</evidence>
<evidence type="ECO:0000256" key="2">
    <source>
        <dbReference type="SAM" id="MobiDB-lite"/>
    </source>
</evidence>
<dbReference type="OrthoDB" id="200398at2759"/>
<feature type="region of interest" description="Disordered" evidence="2">
    <location>
        <begin position="139"/>
        <end position="244"/>
    </location>
</feature>
<dbReference type="PANTHER" id="PTHR13049">
    <property type="entry name" value="DUF814-RELATED"/>
    <property type="match status" value="1"/>
</dbReference>
<sequence>MVLLFTSTVTTPPTLLYMGKDKFENEVLLKYGDELDVWFHVDKLSSAHVYLRLQEDMKWEEIPKALLEDIGQLTKANSIEGNKKQTVTIIYTPWSNVKKTGDLATGAVQFHNDRIVRRHHIAAKDNAILNRLNKTKREETVDHEAVRQERERAKGRERKEVAVKERNAKLAEQRARQEAKASQDYSNLYSSEAISAAQREKERKARAKAQEEKEKITAGDDAERIGMREEQSEEEDAESEGSFM</sequence>
<feature type="compositionally biased region" description="Acidic residues" evidence="2">
    <location>
        <begin position="231"/>
        <end position="244"/>
    </location>
</feature>
<dbReference type="AlphaFoldDB" id="A0A0P1BHC5"/>
<proteinExistence type="inferred from homology"/>